<comment type="similarity">
    <text evidence="1">Belongs to the bacterial solute-binding protein SsuA/TauA family.</text>
</comment>
<evidence type="ECO:0000313" key="8">
    <source>
        <dbReference type="Proteomes" id="UP000001963"/>
    </source>
</evidence>
<dbReference type="InterPro" id="IPR010067">
    <property type="entry name" value="ABC_SsuA_sub-bd"/>
</dbReference>
<dbReference type="PANTHER" id="PTHR30024:SF42">
    <property type="entry name" value="ALIPHATIC SULFONATES-BINDING PROTEIN-RELATED"/>
    <property type="match status" value="1"/>
</dbReference>
<dbReference type="GO" id="GO:0042626">
    <property type="term" value="F:ATPase-coupled transmembrane transporter activity"/>
    <property type="evidence" value="ECO:0007669"/>
    <property type="project" value="InterPro"/>
</dbReference>
<evidence type="ECO:0000256" key="4">
    <source>
        <dbReference type="ARBA" id="ARBA00055538"/>
    </source>
</evidence>
<dbReference type="CDD" id="cd13557">
    <property type="entry name" value="PBP2_SsuA"/>
    <property type="match status" value="1"/>
</dbReference>
<dbReference type="PANTHER" id="PTHR30024">
    <property type="entry name" value="ALIPHATIC SULFONATES-BINDING PROTEIN-RELATED"/>
    <property type="match status" value="1"/>
</dbReference>
<dbReference type="Proteomes" id="UP000001963">
    <property type="component" value="Chromosome"/>
</dbReference>
<gene>
    <name evidence="7" type="ordered locus">GbCGDNIH1_0257</name>
</gene>
<keyword evidence="3" id="KW-0732">Signal</keyword>
<keyword evidence="2" id="KW-0813">Transport</keyword>
<dbReference type="AlphaFoldDB" id="Q0BVJ7"/>
<dbReference type="SUPFAM" id="SSF53850">
    <property type="entry name" value="Periplasmic binding protein-like II"/>
    <property type="match status" value="1"/>
</dbReference>
<evidence type="ECO:0000256" key="1">
    <source>
        <dbReference type="ARBA" id="ARBA00010742"/>
    </source>
</evidence>
<proteinExistence type="inferred from homology"/>
<dbReference type="FunFam" id="3.40.190.10:FF:000050">
    <property type="entry name" value="Sulfonate ABC transporter substrate-binding protein"/>
    <property type="match status" value="1"/>
</dbReference>
<accession>Q0BVJ7</accession>
<sequence>MLMVYIHIYNVQSSGCTENYIIERLYMPNNRTIAQKLTLGRRGFIASALAASAMGSLAGGASASAADGPTTIRIGFQKYGTLVLLRQKGWLEKALESSGHQVVWSEFPAGPQLLEAMAGGAIDFGSTGETPPIFAQAANDSILYVGVEPPAPHGEAILVPGNSPIKSVADLRGRTVGLNKGANVHWLLLKALQNAGLMMKDIHVSYLAPADGAAAFDSGRLDAWAIWDPYLSSARERTDARVLVDGAGLVENREFFLAGRSFAQKAPGLVRAVLDQLALLDRWAETHKEEVALTLSAGTRLPLPVVQRAVKLLPFGLSPITPDVIASQQAIADAFADQHLLPGRIRVADAVWHEGQSG</sequence>
<evidence type="ECO:0000259" key="6">
    <source>
        <dbReference type="SMART" id="SM00062"/>
    </source>
</evidence>
<dbReference type="eggNOG" id="COG0715">
    <property type="taxonomic scope" value="Bacteria"/>
</dbReference>
<keyword evidence="8" id="KW-1185">Reference proteome</keyword>
<evidence type="ECO:0000256" key="2">
    <source>
        <dbReference type="ARBA" id="ARBA00022448"/>
    </source>
</evidence>
<organism evidence="7 8">
    <name type="scientific">Granulibacter bethesdensis (strain ATCC BAA-1260 / CGDNIH1)</name>
    <dbReference type="NCBI Taxonomy" id="391165"/>
    <lineage>
        <taxon>Bacteria</taxon>
        <taxon>Pseudomonadati</taxon>
        <taxon>Pseudomonadota</taxon>
        <taxon>Alphaproteobacteria</taxon>
        <taxon>Acetobacterales</taxon>
        <taxon>Acetobacteraceae</taxon>
        <taxon>Granulibacter</taxon>
    </lineage>
</organism>
<dbReference type="NCBIfam" id="NF008588">
    <property type="entry name" value="PRK11553.1"/>
    <property type="match status" value="1"/>
</dbReference>
<dbReference type="SMART" id="SM00062">
    <property type="entry name" value="PBPb"/>
    <property type="match status" value="1"/>
</dbReference>
<dbReference type="GO" id="GO:0016020">
    <property type="term" value="C:membrane"/>
    <property type="evidence" value="ECO:0007669"/>
    <property type="project" value="InterPro"/>
</dbReference>
<evidence type="ECO:0000256" key="5">
    <source>
        <dbReference type="ARBA" id="ARBA00070228"/>
    </source>
</evidence>
<evidence type="ECO:0000256" key="3">
    <source>
        <dbReference type="ARBA" id="ARBA00022729"/>
    </source>
</evidence>
<dbReference type="NCBIfam" id="TIGR01728">
    <property type="entry name" value="SsuA_fam"/>
    <property type="match status" value="1"/>
</dbReference>
<name>Q0BVJ7_GRABC</name>
<dbReference type="STRING" id="391165.GbCGDNIH1_0257"/>
<dbReference type="Gene3D" id="3.40.190.10">
    <property type="entry name" value="Periplasmic binding protein-like II"/>
    <property type="match status" value="2"/>
</dbReference>
<dbReference type="Pfam" id="PF13379">
    <property type="entry name" value="NMT1_2"/>
    <property type="match status" value="1"/>
</dbReference>
<dbReference type="KEGG" id="gbe:GbCGDNIH1_0257"/>
<comment type="function">
    <text evidence="4">Part of a binding-protein-dependent transport system for aliphatic sulfonates. Putative binding protein.</text>
</comment>
<reference evidence="7 8" key="1">
    <citation type="journal article" date="2007" name="J. Bacteriol.">
        <title>Genome sequence analysis of the emerging human pathogenic acetic acid bacterium Granulibacter bethesdensis.</title>
        <authorList>
            <person name="Greenberg D.E."/>
            <person name="Porcella S.F."/>
            <person name="Zelazny A.M."/>
            <person name="Virtaneva K."/>
            <person name="Sturdevant D.E."/>
            <person name="Kupko J.J.III."/>
            <person name="Barbian K.D."/>
            <person name="Babar A."/>
            <person name="Dorward D.W."/>
            <person name="Holland S.M."/>
        </authorList>
    </citation>
    <scope>NUCLEOTIDE SEQUENCE [LARGE SCALE GENOMIC DNA]</scope>
    <source>
        <strain evidence="8">ATCC BAA-1260 / CGDNIH1</strain>
    </source>
</reference>
<feature type="domain" description="Solute-binding protein family 3/N-terminal" evidence="6">
    <location>
        <begin position="71"/>
        <end position="287"/>
    </location>
</feature>
<evidence type="ECO:0000313" key="7">
    <source>
        <dbReference type="EMBL" id="ABI61155.1"/>
    </source>
</evidence>
<dbReference type="HOGENOM" id="CLU_028871_2_0_5"/>
<dbReference type="InterPro" id="IPR001638">
    <property type="entry name" value="Solute-binding_3/MltF_N"/>
</dbReference>
<dbReference type="EMBL" id="CP000394">
    <property type="protein sequence ID" value="ABI61155.1"/>
    <property type="molecule type" value="Genomic_DNA"/>
</dbReference>
<protein>
    <recommendedName>
        <fullName evidence="5">Putative aliphatic sulfonates-binding protein</fullName>
    </recommendedName>
</protein>